<dbReference type="EMBL" id="OC316554">
    <property type="protein sequence ID" value="CAD7392503.1"/>
    <property type="molecule type" value="Genomic_DNA"/>
</dbReference>
<feature type="compositionally biased region" description="Basic and acidic residues" evidence="1">
    <location>
        <begin position="912"/>
        <end position="927"/>
    </location>
</feature>
<evidence type="ECO:0000256" key="1">
    <source>
        <dbReference type="SAM" id="MobiDB-lite"/>
    </source>
</evidence>
<feature type="compositionally biased region" description="Basic and acidic residues" evidence="1">
    <location>
        <begin position="805"/>
        <end position="815"/>
    </location>
</feature>
<dbReference type="InterPro" id="IPR015015">
    <property type="entry name" value="F-actin-binding"/>
</dbReference>
<proteinExistence type="predicted"/>
<dbReference type="GO" id="GO:0004715">
    <property type="term" value="F:non-membrane spanning protein tyrosine kinase activity"/>
    <property type="evidence" value="ECO:0007669"/>
    <property type="project" value="InterPro"/>
</dbReference>
<accession>A0A7R9C9W9</accession>
<dbReference type="Pfam" id="PF08919">
    <property type="entry name" value="F_actin_bind"/>
    <property type="match status" value="1"/>
</dbReference>
<feature type="domain" description="F-actin binding" evidence="2">
    <location>
        <begin position="944"/>
        <end position="1095"/>
    </location>
</feature>
<dbReference type="AlphaFoldDB" id="A0A7R9C9W9"/>
<feature type="region of interest" description="Disordered" evidence="1">
    <location>
        <begin position="724"/>
        <end position="744"/>
    </location>
</feature>
<protein>
    <recommendedName>
        <fullName evidence="2">F-actin binding domain-containing protein</fullName>
    </recommendedName>
</protein>
<feature type="region of interest" description="Disordered" evidence="1">
    <location>
        <begin position="224"/>
        <end position="251"/>
    </location>
</feature>
<feature type="compositionally biased region" description="Pro residues" evidence="1">
    <location>
        <begin position="630"/>
        <end position="644"/>
    </location>
</feature>
<evidence type="ECO:0000313" key="3">
    <source>
        <dbReference type="EMBL" id="CAD7392503.1"/>
    </source>
</evidence>
<feature type="compositionally biased region" description="Acidic residues" evidence="1">
    <location>
        <begin position="845"/>
        <end position="861"/>
    </location>
</feature>
<reference evidence="3" key="1">
    <citation type="submission" date="2020-11" db="EMBL/GenBank/DDBJ databases">
        <authorList>
            <person name="Tran Van P."/>
        </authorList>
    </citation>
    <scope>NUCLEOTIDE SEQUENCE</scope>
</reference>
<feature type="compositionally biased region" description="Acidic residues" evidence="1">
    <location>
        <begin position="365"/>
        <end position="377"/>
    </location>
</feature>
<gene>
    <name evidence="3" type="ORF">TCEB3V08_LOCUS521</name>
</gene>
<dbReference type="Gene3D" id="1.20.120.330">
    <property type="entry name" value="Nucleotidyltransferases domain 2"/>
    <property type="match status" value="1"/>
</dbReference>
<sequence length="1095" mass="119668">MGSIGDCVCVWDARGNRTTGSLTLTISHLTRCCDTHTSDEQHYNREYRLPSRLAHRSIVSYSPTRTYKHKALLQSRPLPHIPDLPDGESPASAAASGAPVGPGPTPGTPLPLEGANRWTSKENLLAQEEDDKELFVALYDFHAGGENQLSLRKGNDNKVWVLCMTEVEKQLQGSGTPQLSYKKPHAGSTGNIHGLVVMSEQAAAAGLVSDGAMSKMSTFMSGPSITSKSSLVQMRRPTNRKGKQAPVPPKRTRYGPIPYTCVFPEDCVVAVPLPRHNSSFRDSHYGEQDTTAIDQQDDASTDLNGIDKIFEEKEMCFYFFFISVSYPPPFCNQFALADLDTIPMEDVCITRDLQSLAASNKGDSESDLQDQTPDTDDSGAHSYPEAHTTGTFCSIKRVPVMGNRGLEQRGKKARTYPPKESAQKVVQVVALEVQNVKRAINWYGTLPKEKRIGAYLESLRQSGLSQCDVVEPSSDGLGEGNSDMPLLRSNIRTQPQMIRSNSSGGAFHPGGHSPHPPPSSPRPRTAISRNASVDIASGLRTFRPTSTFRGGSPSRNLQPSLADLDPSRNLQPTLADLEFPPPPTDLPPPPEEFDCSQSVRVEPDVVNTQPSVGEASSRFGVSLRHREHSPPPSSSSISPPPSPPDSEDKILLPTPPEENINEEDKPPRGIKGPPPPPDSSTKPSREDDRPLNNKGLKSPLPGMKEMLELKLVAEIKERADLKNRVGVRESPQGEKQLFGPPSVDPAAQLVSELFEGAQDDTMQNPLSPVDFKANLRKVSRDISLENYFKQDGTGPPVLGFKAQLKKFEPKKPDNREESEDMTGPIIDFKSRLRKVENVSAKKLDEEDYLVGDEDRSDLEEGEGGKKRESLGEEGDDKRRSTGSISSLKKLWESKEVPEPPGQVSPKLGLKSTRSEVEGHSSPEEGPTRRVWPPLDEKPAVPTKPIVKAVKPVLAAPKLQSGPAIYATPSSAPKPHTVVSRSDGDDNTAKSEKESVLEISQALETSLSSLRSATNVSTGSWLQLSDKVGLFHSSCISYADRIVPSHARFHFRELLTRLENQARQLRSAGARNSADNTKLFAEVQNTVKDVINAVQR</sequence>
<dbReference type="SMART" id="SM00808">
    <property type="entry name" value="FABD"/>
    <property type="match status" value="1"/>
</dbReference>
<feature type="compositionally biased region" description="Basic and acidic residues" evidence="1">
    <location>
        <begin position="981"/>
        <end position="991"/>
    </location>
</feature>
<feature type="region of interest" description="Disordered" evidence="1">
    <location>
        <begin position="842"/>
        <end position="939"/>
    </location>
</feature>
<dbReference type="GO" id="GO:0005524">
    <property type="term" value="F:ATP binding"/>
    <property type="evidence" value="ECO:0007669"/>
    <property type="project" value="InterPro"/>
</dbReference>
<feature type="region of interest" description="Disordered" evidence="1">
    <location>
        <begin position="787"/>
        <end position="830"/>
    </location>
</feature>
<evidence type="ECO:0000259" key="2">
    <source>
        <dbReference type="SMART" id="SM00808"/>
    </source>
</evidence>
<organism evidence="3">
    <name type="scientific">Timema cristinae</name>
    <name type="common">Walking stick</name>
    <dbReference type="NCBI Taxonomy" id="61476"/>
    <lineage>
        <taxon>Eukaryota</taxon>
        <taxon>Metazoa</taxon>
        <taxon>Ecdysozoa</taxon>
        <taxon>Arthropoda</taxon>
        <taxon>Hexapoda</taxon>
        <taxon>Insecta</taxon>
        <taxon>Pterygota</taxon>
        <taxon>Neoptera</taxon>
        <taxon>Polyneoptera</taxon>
        <taxon>Phasmatodea</taxon>
        <taxon>Timematodea</taxon>
        <taxon>Timematoidea</taxon>
        <taxon>Timematidae</taxon>
        <taxon>Timema</taxon>
    </lineage>
</organism>
<feature type="compositionally biased region" description="Basic and acidic residues" evidence="1">
    <location>
        <begin position="862"/>
        <end position="879"/>
    </location>
</feature>
<feature type="region of interest" description="Disordered" evidence="1">
    <location>
        <begin position="965"/>
        <end position="991"/>
    </location>
</feature>
<feature type="compositionally biased region" description="Low complexity" evidence="1">
    <location>
        <begin position="87"/>
        <end position="99"/>
    </location>
</feature>
<name>A0A7R9C9W9_TIMCR</name>
<feature type="compositionally biased region" description="Pro residues" evidence="1">
    <location>
        <begin position="579"/>
        <end position="590"/>
    </location>
</feature>
<feature type="compositionally biased region" description="Polar residues" evidence="1">
    <location>
        <begin position="543"/>
        <end position="559"/>
    </location>
</feature>
<feature type="region of interest" description="Disordered" evidence="1">
    <location>
        <begin position="359"/>
        <end position="387"/>
    </location>
</feature>
<feature type="region of interest" description="Disordered" evidence="1">
    <location>
        <begin position="77"/>
        <end position="115"/>
    </location>
</feature>
<feature type="region of interest" description="Disordered" evidence="1">
    <location>
        <begin position="497"/>
        <end position="703"/>
    </location>
</feature>